<keyword evidence="2" id="KW-1185">Reference proteome</keyword>
<gene>
    <name evidence="1" type="ORF">EGN73_01970</name>
</gene>
<evidence type="ECO:0000313" key="1">
    <source>
        <dbReference type="EMBL" id="MBW3466581.1"/>
    </source>
</evidence>
<dbReference type="AlphaFoldDB" id="A0A951MCP0"/>
<comment type="caution">
    <text evidence="1">The sequence shown here is derived from an EMBL/GenBank/DDBJ whole genome shotgun (WGS) entry which is preliminary data.</text>
</comment>
<dbReference type="Proteomes" id="UP000727490">
    <property type="component" value="Unassembled WGS sequence"/>
</dbReference>
<protein>
    <submittedName>
        <fullName evidence="1">Uncharacterized protein</fullName>
    </submittedName>
</protein>
<name>A0A951MCP0_9BACT</name>
<sequence length="60" mass="7116">MWFFNRFSKDELEIVEVQNLDLLKQDVAIDLEESFKFPEKFVSLEELDVMLEGTLKKYGA</sequence>
<accession>A0A951MCP0</accession>
<evidence type="ECO:0000313" key="2">
    <source>
        <dbReference type="Proteomes" id="UP000727490"/>
    </source>
</evidence>
<organism evidence="1 2">
    <name type="scientific">Arthrospiribacter ruber</name>
    <dbReference type="NCBI Taxonomy" id="2487934"/>
    <lineage>
        <taxon>Bacteria</taxon>
        <taxon>Pseudomonadati</taxon>
        <taxon>Bacteroidota</taxon>
        <taxon>Cytophagia</taxon>
        <taxon>Cytophagales</taxon>
        <taxon>Cyclobacteriaceae</taxon>
        <taxon>Arthrospiribacter</taxon>
    </lineage>
</organism>
<reference evidence="1 2" key="1">
    <citation type="journal article" date="2020" name="Syst. Appl. Microbiol.">
        <title>Arthrospiribacter ruber gen. nov., sp. nov., a novel bacterium isolated from Arthrospira cultures.</title>
        <authorList>
            <person name="Waleron M."/>
            <person name="Misztak A."/>
            <person name="Waleron M.M."/>
            <person name="Furmaniak M."/>
            <person name="Mrozik A."/>
            <person name="Waleron K."/>
        </authorList>
    </citation>
    <scope>NUCLEOTIDE SEQUENCE [LARGE SCALE GENOMIC DNA]</scope>
    <source>
        <strain evidence="1 2">DPMB0001</strain>
    </source>
</reference>
<dbReference type="EMBL" id="RPHB01000001">
    <property type="protein sequence ID" value="MBW3466581.1"/>
    <property type="molecule type" value="Genomic_DNA"/>
</dbReference>
<proteinExistence type="predicted"/>